<dbReference type="PANTHER" id="PTHR30273:SF2">
    <property type="entry name" value="PROTEIN FECR"/>
    <property type="match status" value="1"/>
</dbReference>
<dbReference type="AlphaFoldDB" id="A0A0K8P1Q4"/>
<proteinExistence type="predicted"/>
<reference evidence="5" key="1">
    <citation type="submission" date="2015-07" db="EMBL/GenBank/DDBJ databases">
        <title>Discovery of a poly(ethylene terephthalate assimilation.</title>
        <authorList>
            <person name="Yoshida S."/>
            <person name="Hiraga K."/>
            <person name="Takehana T."/>
            <person name="Taniguchi I."/>
            <person name="Yamaji H."/>
            <person name="Maeda Y."/>
            <person name="Toyohara K."/>
            <person name="Miyamoto K."/>
            <person name="Kimura Y."/>
            <person name="Oda K."/>
        </authorList>
    </citation>
    <scope>NUCLEOTIDE SEQUENCE [LARGE SCALE GENOMIC DNA]</scope>
    <source>
        <strain evidence="5">NBRC 110686 / TISTR 2288 / 201-F6</strain>
    </source>
</reference>
<dbReference type="SMART" id="SM00257">
    <property type="entry name" value="LysM"/>
    <property type="match status" value="1"/>
</dbReference>
<protein>
    <recommendedName>
        <fullName evidence="3">LysM domain-containing protein</fullName>
    </recommendedName>
</protein>
<keyword evidence="2" id="KW-0732">Signal</keyword>
<feature type="compositionally biased region" description="Low complexity" evidence="1">
    <location>
        <begin position="29"/>
        <end position="46"/>
    </location>
</feature>
<evidence type="ECO:0000313" key="4">
    <source>
        <dbReference type="EMBL" id="GAP36553.1"/>
    </source>
</evidence>
<dbReference type="PIRSF" id="PIRSF029644">
    <property type="entry name" value="UCP029644"/>
    <property type="match status" value="1"/>
</dbReference>
<dbReference type="Pfam" id="PF01476">
    <property type="entry name" value="LysM"/>
    <property type="match status" value="1"/>
</dbReference>
<dbReference type="Proteomes" id="UP000037660">
    <property type="component" value="Unassembled WGS sequence"/>
</dbReference>
<dbReference type="STRING" id="1547922.ISF6_2393"/>
<dbReference type="GO" id="GO:0016989">
    <property type="term" value="F:sigma factor antagonist activity"/>
    <property type="evidence" value="ECO:0007669"/>
    <property type="project" value="TreeGrafter"/>
</dbReference>
<feature type="domain" description="LysM" evidence="3">
    <location>
        <begin position="49"/>
        <end position="96"/>
    </location>
</feature>
<feature type="compositionally biased region" description="Pro residues" evidence="1">
    <location>
        <begin position="449"/>
        <end position="459"/>
    </location>
</feature>
<dbReference type="InterPro" id="IPR016930">
    <property type="entry name" value="UCP029644"/>
</dbReference>
<comment type="caution">
    <text evidence="4">The sequence shown here is derived from an EMBL/GenBank/DDBJ whole genome shotgun (WGS) entry which is preliminary data.</text>
</comment>
<evidence type="ECO:0000256" key="2">
    <source>
        <dbReference type="SAM" id="SignalP"/>
    </source>
</evidence>
<gene>
    <name evidence="4" type="ORF">ISF6_2393</name>
</gene>
<evidence type="ECO:0000259" key="3">
    <source>
        <dbReference type="PROSITE" id="PS51782"/>
    </source>
</evidence>
<feature type="chain" id="PRO_5005513601" description="LysM domain-containing protein" evidence="2">
    <location>
        <begin position="24"/>
        <end position="558"/>
    </location>
</feature>
<reference evidence="4 5" key="2">
    <citation type="journal article" date="2016" name="Science">
        <title>A bacterium that degrades and assimilates poly(ethylene terephthalate).</title>
        <authorList>
            <person name="Yoshida S."/>
            <person name="Hiraga K."/>
            <person name="Takehana T."/>
            <person name="Taniguchi I."/>
            <person name="Yamaji H."/>
            <person name="Maeda Y."/>
            <person name="Toyohara K."/>
            <person name="Miyamoto K."/>
            <person name="Kimura Y."/>
            <person name="Oda K."/>
        </authorList>
    </citation>
    <scope>NUCLEOTIDE SEQUENCE [LARGE SCALE GENOMIC DNA]</scope>
    <source>
        <strain evidence="5">NBRC 110686 / TISTR 2288 / 201-F6</strain>
    </source>
</reference>
<feature type="region of interest" description="Disordered" evidence="1">
    <location>
        <begin position="436"/>
        <end position="462"/>
    </location>
</feature>
<dbReference type="OrthoDB" id="9813091at2"/>
<name>A0A0K8P1Q4_PISS1</name>
<dbReference type="InterPro" id="IPR006860">
    <property type="entry name" value="FecR"/>
</dbReference>
<keyword evidence="5" id="KW-1185">Reference proteome</keyword>
<sequence length="558" mass="58178">MTRRAAGLGLALIPAVVVCAALAGPPTSAPPAAAAPAAATAAPGDEAPLDYTTRPGDTLIGLSARLLADPGRWRELARVNGLANPHRIAVGQALRIPLDWLRSEPATATVIGVAGRASLLPDGALQVGQAVAEGRSLQTGADGNLTVRLVDGTVLRLRADSRLELSESRRLPSVGGTRSGTRLDAGRVEIKAGTAGAGLPGFRVRTPQGVLAVRGTAFRVEVATDRATTRGEVLEGTVAFSGQPVTAGHGSAIDADGRVAPASPLAPAPDLAALPGLQQRLLVRFALPRPEGVRAWRAQVAVDASFDTVLADLTTAGAELRFADLPDGDYLLRVRAIDPQGWEGYDADHRFRLKARPEAPLPSSPAPGAVLSGERVSLAWAAHAEAGSYRLQIAGDAGFEAPLRDLADLGTPGAVVDGLAPGRYRWRLRSVRPGGDAGPWGDARGFEIRPPPPNPPPPRIGDESLSLAWEGQPGQRFDVQLARDPAFTQGVASVELDRPAVELPLPGSGRFWVRLRVRDPDGFIGPWTAPQSVDVPHCLRDGSGRCVRAGDGIVDTVP</sequence>
<dbReference type="Gene3D" id="2.60.40.10">
    <property type="entry name" value="Immunoglobulins"/>
    <property type="match status" value="1"/>
</dbReference>
<dbReference type="InterPro" id="IPR012373">
    <property type="entry name" value="Ferrdict_sens_TM"/>
</dbReference>
<organism evidence="4 5">
    <name type="scientific">Piscinibacter sakaiensis</name>
    <name type="common">Ideonella sakaiensis</name>
    <dbReference type="NCBI Taxonomy" id="1547922"/>
    <lineage>
        <taxon>Bacteria</taxon>
        <taxon>Pseudomonadati</taxon>
        <taxon>Pseudomonadota</taxon>
        <taxon>Betaproteobacteria</taxon>
        <taxon>Burkholderiales</taxon>
        <taxon>Sphaerotilaceae</taxon>
        <taxon>Piscinibacter</taxon>
    </lineage>
</organism>
<feature type="signal peptide" evidence="2">
    <location>
        <begin position="1"/>
        <end position="23"/>
    </location>
</feature>
<dbReference type="InterPro" id="IPR036779">
    <property type="entry name" value="LysM_dom_sf"/>
</dbReference>
<dbReference type="InterPro" id="IPR013783">
    <property type="entry name" value="Ig-like_fold"/>
</dbReference>
<dbReference type="Pfam" id="PF04773">
    <property type="entry name" value="FecR"/>
    <property type="match status" value="1"/>
</dbReference>
<dbReference type="RefSeq" id="WP_054020548.1">
    <property type="nucleotide sequence ID" value="NZ_BBYR01000037.1"/>
</dbReference>
<dbReference type="InterPro" id="IPR018392">
    <property type="entry name" value="LysM"/>
</dbReference>
<evidence type="ECO:0000256" key="1">
    <source>
        <dbReference type="SAM" id="MobiDB-lite"/>
    </source>
</evidence>
<dbReference type="SUPFAM" id="SSF54106">
    <property type="entry name" value="LysM domain"/>
    <property type="match status" value="1"/>
</dbReference>
<dbReference type="Gene3D" id="3.10.350.10">
    <property type="entry name" value="LysM domain"/>
    <property type="match status" value="1"/>
</dbReference>
<dbReference type="PROSITE" id="PS51782">
    <property type="entry name" value="LYSM"/>
    <property type="match status" value="1"/>
</dbReference>
<dbReference type="EMBL" id="BBYR01000037">
    <property type="protein sequence ID" value="GAP36553.1"/>
    <property type="molecule type" value="Genomic_DNA"/>
</dbReference>
<evidence type="ECO:0000313" key="5">
    <source>
        <dbReference type="Proteomes" id="UP000037660"/>
    </source>
</evidence>
<feature type="region of interest" description="Disordered" evidence="1">
    <location>
        <begin position="29"/>
        <end position="53"/>
    </location>
</feature>
<accession>A0A0K8P1Q4</accession>
<dbReference type="Gene3D" id="2.60.120.1440">
    <property type="match status" value="1"/>
</dbReference>
<dbReference type="CDD" id="cd00118">
    <property type="entry name" value="LysM"/>
    <property type="match status" value="1"/>
</dbReference>
<dbReference type="PANTHER" id="PTHR30273">
    <property type="entry name" value="PERIPLASMIC SIGNAL SENSOR AND SIGMA FACTOR ACTIVATOR FECR-RELATED"/>
    <property type="match status" value="1"/>
</dbReference>